<accession>A0ABQ5I5D7</accession>
<evidence type="ECO:0000313" key="4">
    <source>
        <dbReference type="Proteomes" id="UP001151760"/>
    </source>
</evidence>
<evidence type="ECO:0000256" key="2">
    <source>
        <dbReference type="SAM" id="MobiDB-lite"/>
    </source>
</evidence>
<reference evidence="3" key="1">
    <citation type="journal article" date="2022" name="Int. J. Mol. Sci.">
        <title>Draft Genome of Tanacetum Coccineum: Genomic Comparison of Closely Related Tanacetum-Family Plants.</title>
        <authorList>
            <person name="Yamashiro T."/>
            <person name="Shiraishi A."/>
            <person name="Nakayama K."/>
            <person name="Satake H."/>
        </authorList>
    </citation>
    <scope>NUCLEOTIDE SEQUENCE</scope>
</reference>
<dbReference type="Proteomes" id="UP001151760">
    <property type="component" value="Unassembled WGS sequence"/>
</dbReference>
<name>A0ABQ5I5D7_9ASTR</name>
<organism evidence="3 4">
    <name type="scientific">Tanacetum coccineum</name>
    <dbReference type="NCBI Taxonomy" id="301880"/>
    <lineage>
        <taxon>Eukaryota</taxon>
        <taxon>Viridiplantae</taxon>
        <taxon>Streptophyta</taxon>
        <taxon>Embryophyta</taxon>
        <taxon>Tracheophyta</taxon>
        <taxon>Spermatophyta</taxon>
        <taxon>Magnoliopsida</taxon>
        <taxon>eudicotyledons</taxon>
        <taxon>Gunneridae</taxon>
        <taxon>Pentapetalae</taxon>
        <taxon>asterids</taxon>
        <taxon>campanulids</taxon>
        <taxon>Asterales</taxon>
        <taxon>Asteraceae</taxon>
        <taxon>Asteroideae</taxon>
        <taxon>Anthemideae</taxon>
        <taxon>Anthemidinae</taxon>
        <taxon>Tanacetum</taxon>
    </lineage>
</organism>
<reference evidence="3" key="2">
    <citation type="submission" date="2022-01" db="EMBL/GenBank/DDBJ databases">
        <authorList>
            <person name="Yamashiro T."/>
            <person name="Shiraishi A."/>
            <person name="Satake H."/>
            <person name="Nakayama K."/>
        </authorList>
    </citation>
    <scope>NUCLEOTIDE SEQUENCE</scope>
</reference>
<feature type="compositionally biased region" description="Polar residues" evidence="2">
    <location>
        <begin position="25"/>
        <end position="38"/>
    </location>
</feature>
<dbReference type="EMBL" id="BQNB010020378">
    <property type="protein sequence ID" value="GJT95328.1"/>
    <property type="molecule type" value="Genomic_DNA"/>
</dbReference>
<keyword evidence="4" id="KW-1185">Reference proteome</keyword>
<feature type="compositionally biased region" description="Pro residues" evidence="2">
    <location>
        <begin position="15"/>
        <end position="24"/>
    </location>
</feature>
<feature type="region of interest" description="Disordered" evidence="2">
    <location>
        <begin position="1"/>
        <end position="42"/>
    </location>
</feature>
<evidence type="ECO:0000256" key="1">
    <source>
        <dbReference type="SAM" id="Coils"/>
    </source>
</evidence>
<keyword evidence="1" id="KW-0175">Coiled coil</keyword>
<evidence type="ECO:0000313" key="3">
    <source>
        <dbReference type="EMBL" id="GJT95328.1"/>
    </source>
</evidence>
<feature type="coiled-coil region" evidence="1">
    <location>
        <begin position="57"/>
        <end position="84"/>
    </location>
</feature>
<comment type="caution">
    <text evidence="3">The sequence shown here is derived from an EMBL/GenBank/DDBJ whole genome shotgun (WGS) entry which is preliminary data.</text>
</comment>
<sequence length="120" mass="14083">MYSMAMDNKTNQSNPPTPEKPPVSPISSYPTIEESSYPTIEESVEKHEYLTKRGLTEDELNQLAKDEEALKKVLEEEAKREKENAIYNKKLEEYWKEEQAHDELFRMEFGVKSDSEYETD</sequence>
<protein>
    <submittedName>
        <fullName evidence="3">Uncharacterized protein</fullName>
    </submittedName>
</protein>
<gene>
    <name evidence="3" type="ORF">Tco_1090846</name>
</gene>
<proteinExistence type="predicted"/>